<sequence length="805" mass="90777">MKFMLFKYGSKVVNKFNLQFVMVFLISINIIEAQHAILGRIFTEKDRAVYGAHVSIQNLDNKTSESKLTDLLGRYHFTTIPGSYLINVSADGYRYHRSDTIRIDTRNPYPIKDFYLQSEETSIEAVTIKAKKQAIQTDKGKLIFNVADSGLAGGLNGLELLKKIPGIGAGQNDEILFRGGAGVNVMIDGRMTYLFGPQVSNYLQGLSAEDIDKIEIDTTPGADLDAAGNAGIINIKLKKSTKKEFSLDLRSAVSKSRFWKVNENISAGFRSEKLILNGSLDYNTPHSFSRGSSGNSINSSGSVQQLTRENEKTFKVNYYTWRAGAAWQFLPKHDLGVNYHGYYDDFKSTRLSEISFTGPSAVNSSLYSSNNVREPYHYDSVSLTYTYNIDSLGKKVTADANYTVYRNFSDGLMTSTLQSMGSTVVTQLRSHQPGTIKITSFKTDAELPFTMFKMKTGIKWAEVNNGNQFVYSHPTEGNWEVDPSISNNFSYSEKIGAVYVTASKDFRTTSAAVGIRAEYTEVEGSFSQSIPVYNFSYTKLFPSLSIEQKIGDSHKLDISLSRRINRPAYADLNPVKWFVDPYFYFTGNPRLIPEIAWVYQINYSLKKKYIISLAYNQSKNYINRRLVIDNTQSIVSRSDNFGDYRRFDLTFSAPLKLTAFWNTQTFIDLSHTSYPISMINNDKLFKLYGINGTLQNTFQLPAGISATLQMTYFSSETRGIYKTAPTGFVDVGISKGFFNNKLDVVFSANDIFNSNRYKGISQSDMIDYYYNDRPYNQNFGISLKYHLGKALARSSSSKTEEQERL</sequence>
<feature type="domain" description="Outer membrane protein beta-barrel" evidence="4">
    <location>
        <begin position="388"/>
        <end position="785"/>
    </location>
</feature>
<gene>
    <name evidence="5" type="ORF">SAMN05421664_3080</name>
</gene>
<dbReference type="AlphaFoldDB" id="A0A1H1FJE6"/>
<keyword evidence="5" id="KW-0675">Receptor</keyword>
<evidence type="ECO:0000256" key="3">
    <source>
        <dbReference type="ARBA" id="ARBA00023237"/>
    </source>
</evidence>
<dbReference type="Pfam" id="PF13620">
    <property type="entry name" value="CarboxypepD_reg"/>
    <property type="match status" value="1"/>
</dbReference>
<dbReference type="SUPFAM" id="SSF49464">
    <property type="entry name" value="Carboxypeptidase regulatory domain-like"/>
    <property type="match status" value="1"/>
</dbReference>
<evidence type="ECO:0000313" key="6">
    <source>
        <dbReference type="Proteomes" id="UP000199627"/>
    </source>
</evidence>
<dbReference type="OrthoDB" id="8764943at2"/>
<dbReference type="PANTHER" id="PTHR40980">
    <property type="entry name" value="PLUG DOMAIN-CONTAINING PROTEIN"/>
    <property type="match status" value="1"/>
</dbReference>
<name>A0A1H1FJE6_9FLAO</name>
<dbReference type="EMBL" id="FNKL01000004">
    <property type="protein sequence ID" value="SDR00586.1"/>
    <property type="molecule type" value="Genomic_DNA"/>
</dbReference>
<dbReference type="InterPro" id="IPR008969">
    <property type="entry name" value="CarboxyPept-like_regulatory"/>
</dbReference>
<protein>
    <submittedName>
        <fullName evidence="5">Outer membrane receptor proteins, mostly Fe transport</fullName>
    </submittedName>
</protein>
<keyword evidence="3" id="KW-0998">Cell outer membrane</keyword>
<dbReference type="Proteomes" id="UP000199627">
    <property type="component" value="Unassembled WGS sequence"/>
</dbReference>
<dbReference type="SUPFAM" id="SSF56935">
    <property type="entry name" value="Porins"/>
    <property type="match status" value="1"/>
</dbReference>
<proteinExistence type="predicted"/>
<dbReference type="Pfam" id="PF14905">
    <property type="entry name" value="OMP_b-brl_3"/>
    <property type="match status" value="1"/>
</dbReference>
<dbReference type="InterPro" id="IPR041700">
    <property type="entry name" value="OMP_b-brl_3"/>
</dbReference>
<dbReference type="Gene3D" id="2.60.40.1120">
    <property type="entry name" value="Carboxypeptidase-like, regulatory domain"/>
    <property type="match status" value="1"/>
</dbReference>
<dbReference type="PANTHER" id="PTHR40980:SF4">
    <property type="entry name" value="TONB-DEPENDENT RECEPTOR-LIKE BETA-BARREL DOMAIN-CONTAINING PROTEIN"/>
    <property type="match status" value="1"/>
</dbReference>
<evidence type="ECO:0000313" key="5">
    <source>
        <dbReference type="EMBL" id="SDR00586.1"/>
    </source>
</evidence>
<dbReference type="InterPro" id="IPR036942">
    <property type="entry name" value="Beta-barrel_TonB_sf"/>
</dbReference>
<keyword evidence="6" id="KW-1185">Reference proteome</keyword>
<reference evidence="6" key="1">
    <citation type="submission" date="2016-10" db="EMBL/GenBank/DDBJ databases">
        <authorList>
            <person name="Varghese N."/>
            <person name="Submissions S."/>
        </authorList>
    </citation>
    <scope>NUCLEOTIDE SEQUENCE [LARGE SCALE GENOMIC DNA]</scope>
    <source>
        <strain evidence="6">DSM 17072</strain>
    </source>
</reference>
<evidence type="ECO:0000256" key="2">
    <source>
        <dbReference type="ARBA" id="ARBA00023136"/>
    </source>
</evidence>
<dbReference type="Gene3D" id="2.40.170.20">
    <property type="entry name" value="TonB-dependent receptor, beta-barrel domain"/>
    <property type="match status" value="1"/>
</dbReference>
<evidence type="ECO:0000259" key="4">
    <source>
        <dbReference type="Pfam" id="PF14905"/>
    </source>
</evidence>
<accession>A0A1H1FJE6</accession>
<comment type="subcellular location">
    <subcellularLocation>
        <location evidence="1">Cell outer membrane</location>
    </subcellularLocation>
</comment>
<dbReference type="GO" id="GO:0009279">
    <property type="term" value="C:cell outer membrane"/>
    <property type="evidence" value="ECO:0007669"/>
    <property type="project" value="UniProtKB-SubCell"/>
</dbReference>
<keyword evidence="2" id="KW-0472">Membrane</keyword>
<organism evidence="5 6">
    <name type="scientific">Chryseobacterium soldanellicola</name>
    <dbReference type="NCBI Taxonomy" id="311333"/>
    <lineage>
        <taxon>Bacteria</taxon>
        <taxon>Pseudomonadati</taxon>
        <taxon>Bacteroidota</taxon>
        <taxon>Flavobacteriia</taxon>
        <taxon>Flavobacteriales</taxon>
        <taxon>Weeksellaceae</taxon>
        <taxon>Chryseobacterium group</taxon>
        <taxon>Chryseobacterium</taxon>
    </lineage>
</organism>
<dbReference type="STRING" id="311333.SAMN05421664_3080"/>
<evidence type="ECO:0000256" key="1">
    <source>
        <dbReference type="ARBA" id="ARBA00004442"/>
    </source>
</evidence>